<name>S7X418_9FLAO</name>
<comment type="caution">
    <text evidence="8">The sequence shown here is derived from an EMBL/GenBank/DDBJ whole genome shotgun (WGS) entry which is preliminary data.</text>
</comment>
<keyword evidence="3 6" id="KW-0812">Transmembrane</keyword>
<evidence type="ECO:0000256" key="6">
    <source>
        <dbReference type="SAM" id="Phobius"/>
    </source>
</evidence>
<dbReference type="eggNOG" id="COG1502">
    <property type="taxonomic scope" value="Bacteria"/>
</dbReference>
<dbReference type="Proteomes" id="UP000014962">
    <property type="component" value="Unassembled WGS sequence"/>
</dbReference>
<feature type="transmembrane region" description="Helical" evidence="6">
    <location>
        <begin position="30"/>
        <end position="50"/>
    </location>
</feature>
<keyword evidence="4 6" id="KW-1133">Transmembrane helix</keyword>
<protein>
    <submittedName>
        <fullName evidence="8">Cardiolipin synthetase</fullName>
    </submittedName>
</protein>
<evidence type="ECO:0000256" key="3">
    <source>
        <dbReference type="ARBA" id="ARBA00022692"/>
    </source>
</evidence>
<dbReference type="InterPro" id="IPR027379">
    <property type="entry name" value="CLS_N"/>
</dbReference>
<evidence type="ECO:0000259" key="7">
    <source>
        <dbReference type="Pfam" id="PF13396"/>
    </source>
</evidence>
<reference evidence="8 9" key="1">
    <citation type="journal article" date="2013" name="Genome Announc.">
        <title>Draft Genome Sequence of Winogradskyella psychrotolerans RS-3T, Isolated from the Marine Transect of Kongsfjorden, Ny-Alesund, Svalbard, Arctic Ocean.</title>
        <authorList>
            <person name="Kumar Pinnaka A."/>
            <person name="Ara S."/>
            <person name="Singh A."/>
            <person name="Shivaji S."/>
        </authorList>
    </citation>
    <scope>NUCLEOTIDE SEQUENCE [LARGE SCALE GENOMIC DNA]</scope>
    <source>
        <strain evidence="8 9">RS-3</strain>
    </source>
</reference>
<comment type="subcellular location">
    <subcellularLocation>
        <location evidence="1">Cell membrane</location>
        <topology evidence="1">Multi-pass membrane protein</topology>
    </subcellularLocation>
</comment>
<proteinExistence type="predicted"/>
<evidence type="ECO:0000313" key="9">
    <source>
        <dbReference type="Proteomes" id="UP000014962"/>
    </source>
</evidence>
<dbReference type="RefSeq" id="WP_020895873.1">
    <property type="nucleotide sequence ID" value="NZ_ATMR01000081.1"/>
</dbReference>
<accession>S7X418</accession>
<dbReference type="Pfam" id="PF13396">
    <property type="entry name" value="PLDc_N"/>
    <property type="match status" value="1"/>
</dbReference>
<evidence type="ECO:0000313" key="8">
    <source>
        <dbReference type="EMBL" id="EPR73774.1"/>
    </source>
</evidence>
<evidence type="ECO:0000256" key="5">
    <source>
        <dbReference type="ARBA" id="ARBA00023136"/>
    </source>
</evidence>
<sequence length="75" mass="8818">MVVALILYFLVAIFLMVKLLLYGVRPTKTLAWLLAVFTIPIAGMLFYFVLGRNKKKNKFYKQKKTKDIKQYLKKS</sequence>
<dbReference type="AlphaFoldDB" id="S7X418"/>
<evidence type="ECO:0000256" key="4">
    <source>
        <dbReference type="ARBA" id="ARBA00022989"/>
    </source>
</evidence>
<evidence type="ECO:0000256" key="2">
    <source>
        <dbReference type="ARBA" id="ARBA00022475"/>
    </source>
</evidence>
<dbReference type="STRING" id="641526.ADIWIN_1134"/>
<gene>
    <name evidence="8" type="ORF">ADIWIN_1134</name>
</gene>
<keyword evidence="5 6" id="KW-0472">Membrane</keyword>
<keyword evidence="2" id="KW-1003">Cell membrane</keyword>
<keyword evidence="9" id="KW-1185">Reference proteome</keyword>
<dbReference type="EMBL" id="ATMR01000081">
    <property type="protein sequence ID" value="EPR73774.1"/>
    <property type="molecule type" value="Genomic_DNA"/>
</dbReference>
<evidence type="ECO:0000256" key="1">
    <source>
        <dbReference type="ARBA" id="ARBA00004651"/>
    </source>
</evidence>
<organism evidence="8 9">
    <name type="scientific">Winogradskyella psychrotolerans RS-3</name>
    <dbReference type="NCBI Taxonomy" id="641526"/>
    <lineage>
        <taxon>Bacteria</taxon>
        <taxon>Pseudomonadati</taxon>
        <taxon>Bacteroidota</taxon>
        <taxon>Flavobacteriia</taxon>
        <taxon>Flavobacteriales</taxon>
        <taxon>Flavobacteriaceae</taxon>
        <taxon>Winogradskyella</taxon>
    </lineage>
</organism>
<feature type="transmembrane region" description="Helical" evidence="6">
    <location>
        <begin position="5"/>
        <end position="24"/>
    </location>
</feature>
<feature type="domain" description="Cardiolipin synthase N-terminal" evidence="7">
    <location>
        <begin position="11"/>
        <end position="52"/>
    </location>
</feature>
<dbReference type="GO" id="GO:0005886">
    <property type="term" value="C:plasma membrane"/>
    <property type="evidence" value="ECO:0007669"/>
    <property type="project" value="UniProtKB-SubCell"/>
</dbReference>